<dbReference type="GO" id="GO:0005886">
    <property type="term" value="C:plasma membrane"/>
    <property type="evidence" value="ECO:0007669"/>
    <property type="project" value="UniProtKB-SubCell"/>
</dbReference>
<keyword evidence="6 7" id="KW-0472">Membrane</keyword>
<accession>A0A1I1JFL2</accession>
<evidence type="ECO:0000259" key="8">
    <source>
        <dbReference type="PROSITE" id="PS50928"/>
    </source>
</evidence>
<evidence type="ECO:0000256" key="7">
    <source>
        <dbReference type="RuleBase" id="RU363032"/>
    </source>
</evidence>
<evidence type="ECO:0000256" key="1">
    <source>
        <dbReference type="ARBA" id="ARBA00004651"/>
    </source>
</evidence>
<reference evidence="9 10" key="1">
    <citation type="submission" date="2016-10" db="EMBL/GenBank/DDBJ databases">
        <authorList>
            <person name="de Groot N.N."/>
        </authorList>
    </citation>
    <scope>NUCLEOTIDE SEQUENCE [LARGE SCALE GENOMIC DNA]</scope>
    <source>
        <strain evidence="9 10">AR67</strain>
    </source>
</reference>
<dbReference type="GO" id="GO:0055085">
    <property type="term" value="P:transmembrane transport"/>
    <property type="evidence" value="ECO:0007669"/>
    <property type="project" value="InterPro"/>
</dbReference>
<feature type="transmembrane region" description="Helical" evidence="7">
    <location>
        <begin position="114"/>
        <end position="140"/>
    </location>
</feature>
<keyword evidence="3" id="KW-1003">Cell membrane</keyword>
<dbReference type="OrthoDB" id="9796361at2"/>
<comment type="subcellular location">
    <subcellularLocation>
        <location evidence="1 7">Cell membrane</location>
        <topology evidence="1 7">Multi-pass membrane protein</topology>
    </subcellularLocation>
</comment>
<dbReference type="Gene3D" id="1.10.3720.10">
    <property type="entry name" value="MetI-like"/>
    <property type="match status" value="1"/>
</dbReference>
<evidence type="ECO:0000313" key="10">
    <source>
        <dbReference type="Proteomes" id="UP000182192"/>
    </source>
</evidence>
<evidence type="ECO:0000256" key="3">
    <source>
        <dbReference type="ARBA" id="ARBA00022475"/>
    </source>
</evidence>
<keyword evidence="4 7" id="KW-0812">Transmembrane</keyword>
<evidence type="ECO:0000256" key="6">
    <source>
        <dbReference type="ARBA" id="ARBA00023136"/>
    </source>
</evidence>
<dbReference type="PANTHER" id="PTHR30151:SF0">
    <property type="entry name" value="ABC TRANSPORTER PERMEASE PROTEIN MJ0413-RELATED"/>
    <property type="match status" value="1"/>
</dbReference>
<keyword evidence="2 7" id="KW-0813">Transport</keyword>
<dbReference type="Proteomes" id="UP000182192">
    <property type="component" value="Unassembled WGS sequence"/>
</dbReference>
<feature type="transmembrane region" description="Helical" evidence="7">
    <location>
        <begin position="276"/>
        <end position="297"/>
    </location>
</feature>
<dbReference type="EMBL" id="FOKQ01000013">
    <property type="protein sequence ID" value="SFC46782.1"/>
    <property type="molecule type" value="Genomic_DNA"/>
</dbReference>
<organism evidence="9 10">
    <name type="scientific">Ruminococcus albus</name>
    <dbReference type="NCBI Taxonomy" id="1264"/>
    <lineage>
        <taxon>Bacteria</taxon>
        <taxon>Bacillati</taxon>
        <taxon>Bacillota</taxon>
        <taxon>Clostridia</taxon>
        <taxon>Eubacteriales</taxon>
        <taxon>Oscillospiraceae</taxon>
        <taxon>Ruminococcus</taxon>
    </lineage>
</organism>
<dbReference type="PANTHER" id="PTHR30151">
    <property type="entry name" value="ALKANE SULFONATE ABC TRANSPORTER-RELATED, MEMBRANE SUBUNIT"/>
    <property type="match status" value="1"/>
</dbReference>
<dbReference type="PROSITE" id="PS50928">
    <property type="entry name" value="ABC_TM1"/>
    <property type="match status" value="1"/>
</dbReference>
<dbReference type="AlphaFoldDB" id="A0A1I1JFL2"/>
<evidence type="ECO:0000256" key="4">
    <source>
        <dbReference type="ARBA" id="ARBA00022692"/>
    </source>
</evidence>
<evidence type="ECO:0000313" key="9">
    <source>
        <dbReference type="EMBL" id="SFC46782.1"/>
    </source>
</evidence>
<proteinExistence type="inferred from homology"/>
<evidence type="ECO:0000256" key="2">
    <source>
        <dbReference type="ARBA" id="ARBA00022448"/>
    </source>
</evidence>
<feature type="transmembrane region" description="Helical" evidence="7">
    <location>
        <begin position="7"/>
        <end position="24"/>
    </location>
</feature>
<dbReference type="InterPro" id="IPR000515">
    <property type="entry name" value="MetI-like"/>
</dbReference>
<feature type="domain" description="ABC transmembrane type-1" evidence="8">
    <location>
        <begin position="114"/>
        <end position="295"/>
    </location>
</feature>
<keyword evidence="5 7" id="KW-1133">Transmembrane helix</keyword>
<dbReference type="Pfam" id="PF00528">
    <property type="entry name" value="BPD_transp_1"/>
    <property type="match status" value="1"/>
</dbReference>
<feature type="transmembrane region" description="Helical" evidence="7">
    <location>
        <begin position="179"/>
        <end position="199"/>
    </location>
</feature>
<evidence type="ECO:0000256" key="5">
    <source>
        <dbReference type="ARBA" id="ARBA00022989"/>
    </source>
</evidence>
<protein>
    <submittedName>
        <fullName evidence="9">NitT/TauT family transport system permease protein</fullName>
    </submittedName>
</protein>
<feature type="transmembrane region" description="Helical" evidence="7">
    <location>
        <begin position="66"/>
        <end position="87"/>
    </location>
</feature>
<dbReference type="SUPFAM" id="SSF161098">
    <property type="entry name" value="MetI-like"/>
    <property type="match status" value="1"/>
</dbReference>
<name>A0A1I1JFL2_RUMAL</name>
<feature type="transmembrane region" description="Helical" evidence="7">
    <location>
        <begin position="240"/>
        <end position="264"/>
    </location>
</feature>
<feature type="transmembrane region" description="Helical" evidence="7">
    <location>
        <begin position="152"/>
        <end position="173"/>
    </location>
</feature>
<comment type="similarity">
    <text evidence="7">Belongs to the binding-protein-dependent transport system permease family.</text>
</comment>
<feature type="transmembrane region" description="Helical" evidence="7">
    <location>
        <begin position="36"/>
        <end position="54"/>
    </location>
</feature>
<sequence>MKRVKRLFSVTHILFLAALLIQFMPSHTKKIGDPNYSAGLLVLLEIFYIMFILLRKKQDRIKTTNGVFGVIFSFIGIWTLLTAKFVLIPQDIFKAPDIVTEQFVSDLPRLMNDLAASMITITLGYVLALITAIPIGLFLGWNAQIGKVGEQIANFLGSIPPIVFIPYTLALLPTFESCSIFVIFITAFFPILSGTMSGVQNINKTTIESARIFGPSKPYMLYSVLLPASLPQIFDGCNMGLLLSFILLTSAEMIGGNSGIGFYIQYYTNFGNFTRIMVGIIFLGTIVTLVTNLVKAIEARFLRWKI</sequence>
<gene>
    <name evidence="9" type="ORF">SAMN02910406_01771</name>
</gene>
<dbReference type="InterPro" id="IPR035906">
    <property type="entry name" value="MetI-like_sf"/>
</dbReference>
<dbReference type="CDD" id="cd06261">
    <property type="entry name" value="TM_PBP2"/>
    <property type="match status" value="1"/>
</dbReference>